<dbReference type="Ensembl" id="ENSSFAT00005029495.1">
    <property type="protein sequence ID" value="ENSSFAP00005028433.1"/>
    <property type="gene ID" value="ENSSFAG00005014513.1"/>
</dbReference>
<evidence type="ECO:0000256" key="1">
    <source>
        <dbReference type="SAM" id="SignalP"/>
    </source>
</evidence>
<protein>
    <submittedName>
        <fullName evidence="2">Im:7138239</fullName>
    </submittedName>
</protein>
<evidence type="ECO:0000313" key="3">
    <source>
        <dbReference type="Proteomes" id="UP000472267"/>
    </source>
</evidence>
<dbReference type="InParanoid" id="A0A672HGT6"/>
<dbReference type="PANTHER" id="PTHR39313:SF1">
    <property type="entry name" value="IM:7138239"/>
    <property type="match status" value="1"/>
</dbReference>
<organism evidence="2 3">
    <name type="scientific">Salarias fasciatus</name>
    <name type="common">Jewelled blenny</name>
    <name type="synonym">Blennius fasciatus</name>
    <dbReference type="NCBI Taxonomy" id="181472"/>
    <lineage>
        <taxon>Eukaryota</taxon>
        <taxon>Metazoa</taxon>
        <taxon>Chordata</taxon>
        <taxon>Craniata</taxon>
        <taxon>Vertebrata</taxon>
        <taxon>Euteleostomi</taxon>
        <taxon>Actinopterygii</taxon>
        <taxon>Neopterygii</taxon>
        <taxon>Teleostei</taxon>
        <taxon>Neoteleostei</taxon>
        <taxon>Acanthomorphata</taxon>
        <taxon>Ovalentaria</taxon>
        <taxon>Blenniimorphae</taxon>
        <taxon>Blenniiformes</taxon>
        <taxon>Blennioidei</taxon>
        <taxon>Blenniidae</taxon>
        <taxon>Salariinae</taxon>
        <taxon>Salarias</taxon>
    </lineage>
</organism>
<reference evidence="2" key="3">
    <citation type="submission" date="2025-09" db="UniProtKB">
        <authorList>
            <consortium name="Ensembl"/>
        </authorList>
    </citation>
    <scope>IDENTIFICATION</scope>
</reference>
<feature type="chain" id="PRO_5025454872" evidence="1">
    <location>
        <begin position="20"/>
        <end position="310"/>
    </location>
</feature>
<proteinExistence type="predicted"/>
<dbReference type="AlphaFoldDB" id="A0A672HGT6"/>
<name>A0A672HGT6_SALFA</name>
<dbReference type="PANTHER" id="PTHR39313">
    <property type="entry name" value="IM:7138239"/>
    <property type="match status" value="1"/>
</dbReference>
<gene>
    <name evidence="2" type="primary">pnhd</name>
</gene>
<keyword evidence="1" id="KW-0732">Signal</keyword>
<reference evidence="2" key="2">
    <citation type="submission" date="2025-08" db="UniProtKB">
        <authorList>
            <consortium name="Ensembl"/>
        </authorList>
    </citation>
    <scope>IDENTIFICATION</scope>
</reference>
<accession>A0A672HGT6</accession>
<reference evidence="2" key="1">
    <citation type="submission" date="2019-06" db="EMBL/GenBank/DDBJ databases">
        <authorList>
            <consortium name="Wellcome Sanger Institute Data Sharing"/>
        </authorList>
    </citation>
    <scope>NUCLEOTIDE SEQUENCE [LARGE SCALE GENOMIC DNA]</scope>
</reference>
<sequence length="310" mass="34422">MDGPPPLLLLLCLLHFSHNRNLFTQRMCCKRQSHFVYIGQDISGSPVSVDVGVCRSHCGRTRTGPSPEAGQEDYSKHTSMLEFLRSKKTRMRRPAAPSGLEPPNQLPSCGASQVCEPAGMRVERVLLFEGPRQVEVIQECQCEIKLTQCMRVPALRTYYAKTPYETVIDAGGCSRSKGPPEGFSCVPTKFDSALIQTPNKVELIQTVLACELKESCSRVKHVDYYYQTVQHADGVAEKRLKEIDVGRCVGSCTAGKRCLLRSPTNPEICYLWSEGQSSSCVPQDYESHSFQDQQGQTRTVLSITSCSCQS</sequence>
<keyword evidence="3" id="KW-1185">Reference proteome</keyword>
<dbReference type="Proteomes" id="UP000472267">
    <property type="component" value="Chromosome 18"/>
</dbReference>
<evidence type="ECO:0000313" key="2">
    <source>
        <dbReference type="Ensembl" id="ENSSFAP00005028433.1"/>
    </source>
</evidence>
<feature type="signal peptide" evidence="1">
    <location>
        <begin position="1"/>
        <end position="19"/>
    </location>
</feature>
<dbReference type="OMA" id="NQHGQIR"/>